<dbReference type="PANTHER" id="PTHR43236">
    <property type="entry name" value="ANTITOXIN HIGA1"/>
    <property type="match status" value="1"/>
</dbReference>
<proteinExistence type="predicted"/>
<protein>
    <submittedName>
        <fullName evidence="2">ImmA/IrrE family metallo-endopeptidase</fullName>
    </submittedName>
</protein>
<name>A0ABS3H9L3_9ENTE</name>
<accession>A0ABS3H9L3</accession>
<dbReference type="EMBL" id="JAFLVT010000010">
    <property type="protein sequence ID" value="MBO0449654.1"/>
    <property type="molecule type" value="Genomic_DNA"/>
</dbReference>
<gene>
    <name evidence="2" type="ORF">JZO76_08895</name>
</gene>
<keyword evidence="3" id="KW-1185">Reference proteome</keyword>
<reference evidence="2 3" key="1">
    <citation type="submission" date="2021-03" db="EMBL/GenBank/DDBJ databases">
        <title>Enterococcal diversity collection.</title>
        <authorList>
            <person name="Gilmore M.S."/>
            <person name="Schwartzman J."/>
            <person name="Van Tyne D."/>
            <person name="Martin M."/>
            <person name="Earl A.M."/>
            <person name="Manson A.L."/>
            <person name="Straub T."/>
            <person name="Salamzade R."/>
            <person name="Saavedra J."/>
            <person name="Lebreton F."/>
            <person name="Prichula J."/>
            <person name="Schaufler K."/>
            <person name="Gaca A."/>
            <person name="Sgardioli B."/>
            <person name="Wagenaar J."/>
            <person name="Strong T."/>
        </authorList>
    </citation>
    <scope>NUCLEOTIDE SEQUENCE [LARGE SCALE GENOMIC DNA]</scope>
    <source>
        <strain evidence="2 3">MJM12</strain>
    </source>
</reference>
<evidence type="ECO:0000313" key="3">
    <source>
        <dbReference type="Proteomes" id="UP000664256"/>
    </source>
</evidence>
<dbReference type="InterPro" id="IPR010359">
    <property type="entry name" value="IrrE_HExxH"/>
</dbReference>
<dbReference type="Gene3D" id="1.10.10.2910">
    <property type="match status" value="1"/>
</dbReference>
<dbReference type="RefSeq" id="WP_169042721.1">
    <property type="nucleotide sequence ID" value="NZ_JAFLVT010000010.1"/>
</dbReference>
<evidence type="ECO:0000313" key="2">
    <source>
        <dbReference type="EMBL" id="MBO0449654.1"/>
    </source>
</evidence>
<dbReference type="Proteomes" id="UP000664256">
    <property type="component" value="Unassembled WGS sequence"/>
</dbReference>
<evidence type="ECO:0000259" key="1">
    <source>
        <dbReference type="Pfam" id="PF06114"/>
    </source>
</evidence>
<organism evidence="2 3">
    <name type="scientific">Candidatus Enterococcus myersii</name>
    <dbReference type="NCBI Taxonomy" id="2815322"/>
    <lineage>
        <taxon>Bacteria</taxon>
        <taxon>Bacillati</taxon>
        <taxon>Bacillota</taxon>
        <taxon>Bacilli</taxon>
        <taxon>Lactobacillales</taxon>
        <taxon>Enterococcaceae</taxon>
        <taxon>Enterococcus</taxon>
    </lineage>
</organism>
<dbReference type="InterPro" id="IPR052345">
    <property type="entry name" value="Rad_response_metalloprotease"/>
</dbReference>
<feature type="domain" description="IrrE N-terminal-like" evidence="1">
    <location>
        <begin position="39"/>
        <end position="156"/>
    </location>
</feature>
<dbReference type="Pfam" id="PF06114">
    <property type="entry name" value="Peptidase_M78"/>
    <property type="match status" value="1"/>
</dbReference>
<comment type="caution">
    <text evidence="2">The sequence shown here is derived from an EMBL/GenBank/DDBJ whole genome shotgun (WGS) entry which is preliminary data.</text>
</comment>
<sequence length="233" mass="27098">MNESLRDKIHKEAGQVAILFLKELESLDFIGPTIESIAEIKKINLIYDTINDSEAEGFSATKQNLKFIFINSNFNLRLQKFTIAHEIYHLDENIAEIKNVLENERAADHFAANVLLPEEVVFDKYRSLRKLKYNDIEIFFSLSDLSQVPYETLYKRYKELNLSTTKIDGLLKDIKLENNDPYLKEMEHKLQLLRNKSAIDSSELDQPTCKKYFGKLETLSMYFEQNSVEANNG</sequence>
<dbReference type="PANTHER" id="PTHR43236:SF1">
    <property type="entry name" value="BLL7220 PROTEIN"/>
    <property type="match status" value="1"/>
</dbReference>